<protein>
    <recommendedName>
        <fullName evidence="4">Twin-arginine translocation signal domain-containing protein</fullName>
    </recommendedName>
</protein>
<keyword evidence="3" id="KW-1185">Reference proteome</keyword>
<dbReference type="RefSeq" id="WP_378242122.1">
    <property type="nucleotide sequence ID" value="NZ_JBHRWK010000048.1"/>
</dbReference>
<evidence type="ECO:0000256" key="1">
    <source>
        <dbReference type="SAM" id="MobiDB-lite"/>
    </source>
</evidence>
<reference evidence="3" key="1">
    <citation type="journal article" date="2019" name="Int. J. Syst. Evol. Microbiol.">
        <title>The Global Catalogue of Microorganisms (GCM) 10K type strain sequencing project: providing services to taxonomists for standard genome sequencing and annotation.</title>
        <authorList>
            <consortium name="The Broad Institute Genomics Platform"/>
            <consortium name="The Broad Institute Genome Sequencing Center for Infectious Disease"/>
            <person name="Wu L."/>
            <person name="Ma J."/>
        </authorList>
    </citation>
    <scope>NUCLEOTIDE SEQUENCE [LARGE SCALE GENOMIC DNA]</scope>
    <source>
        <strain evidence="3">CGMCC 4.7676</strain>
    </source>
</reference>
<dbReference type="EMBL" id="JBHRWK010000048">
    <property type="protein sequence ID" value="MFC3453363.1"/>
    <property type="molecule type" value="Genomic_DNA"/>
</dbReference>
<sequence>MLDTSEGFLPPIEDRQGSFVKKTGLAGAAVAAAAVGDPLLDAASTFAPPSPENARSLPALGQTIKCSCNAFGATLVVSMPPPMPKLNFVGSVVFKVLIGGADYVRLQVLDLTFEAAHPMFGKIRISLPDTDPTPTSILSAPTAPGGDLTARLLPSFKAAFERCADTPGPFSFTTLAPAGFTGISPKFPPPPQSTNRDGSPAGGRLYRAASPIRLGTVEADGRQTLYARLDDMAISLGEAV</sequence>
<organism evidence="2 3">
    <name type="scientific">Amycolatopsis speibonae</name>
    <dbReference type="NCBI Taxonomy" id="1450224"/>
    <lineage>
        <taxon>Bacteria</taxon>
        <taxon>Bacillati</taxon>
        <taxon>Actinomycetota</taxon>
        <taxon>Actinomycetes</taxon>
        <taxon>Pseudonocardiales</taxon>
        <taxon>Pseudonocardiaceae</taxon>
        <taxon>Amycolatopsis</taxon>
    </lineage>
</organism>
<feature type="region of interest" description="Disordered" evidence="1">
    <location>
        <begin position="183"/>
        <end position="205"/>
    </location>
</feature>
<dbReference type="Proteomes" id="UP001595645">
    <property type="component" value="Unassembled WGS sequence"/>
</dbReference>
<proteinExistence type="predicted"/>
<gene>
    <name evidence="2" type="ORF">ACFOSH_28335</name>
</gene>
<accession>A0ABV7P5D9</accession>
<name>A0ABV7P5D9_9PSEU</name>
<evidence type="ECO:0000313" key="3">
    <source>
        <dbReference type="Proteomes" id="UP001595645"/>
    </source>
</evidence>
<comment type="caution">
    <text evidence="2">The sequence shown here is derived from an EMBL/GenBank/DDBJ whole genome shotgun (WGS) entry which is preliminary data.</text>
</comment>
<evidence type="ECO:0000313" key="2">
    <source>
        <dbReference type="EMBL" id="MFC3453363.1"/>
    </source>
</evidence>
<evidence type="ECO:0008006" key="4">
    <source>
        <dbReference type="Google" id="ProtNLM"/>
    </source>
</evidence>